<dbReference type="PANTHER" id="PTHR36974">
    <property type="entry name" value="MEMBRANE PROTEIN-RELATED"/>
    <property type="match status" value="1"/>
</dbReference>
<feature type="region of interest" description="Disordered" evidence="1">
    <location>
        <begin position="1"/>
        <end position="37"/>
    </location>
</feature>
<proteinExistence type="predicted"/>
<keyword evidence="2" id="KW-0472">Membrane</keyword>
<dbReference type="PANTHER" id="PTHR36974:SF1">
    <property type="entry name" value="DOXX FAMILY MEMBRANE PROTEIN"/>
    <property type="match status" value="1"/>
</dbReference>
<evidence type="ECO:0000256" key="1">
    <source>
        <dbReference type="SAM" id="MobiDB-lite"/>
    </source>
</evidence>
<dbReference type="EMBL" id="BMGC01000004">
    <property type="protein sequence ID" value="GGB23541.1"/>
    <property type="molecule type" value="Genomic_DNA"/>
</dbReference>
<evidence type="ECO:0000313" key="4">
    <source>
        <dbReference type="Proteomes" id="UP000621454"/>
    </source>
</evidence>
<comment type="caution">
    <text evidence="3">The sequence shown here is derived from an EMBL/GenBank/DDBJ whole genome shotgun (WGS) entry which is preliminary data.</text>
</comment>
<feature type="transmembrane region" description="Helical" evidence="2">
    <location>
        <begin position="147"/>
        <end position="166"/>
    </location>
</feature>
<keyword evidence="2" id="KW-1133">Transmembrane helix</keyword>
<keyword evidence="4" id="KW-1185">Reference proteome</keyword>
<name>A0A916SYY3_9ACTN</name>
<reference evidence="3" key="1">
    <citation type="journal article" date="2014" name="Int. J. Syst. Evol. Microbiol.">
        <title>Complete genome sequence of Corynebacterium casei LMG S-19264T (=DSM 44701T), isolated from a smear-ripened cheese.</title>
        <authorList>
            <consortium name="US DOE Joint Genome Institute (JGI-PGF)"/>
            <person name="Walter F."/>
            <person name="Albersmeier A."/>
            <person name="Kalinowski J."/>
            <person name="Ruckert C."/>
        </authorList>
    </citation>
    <scope>NUCLEOTIDE SEQUENCE</scope>
    <source>
        <strain evidence="3">CGMCC 1.12827</strain>
    </source>
</reference>
<evidence type="ECO:0008006" key="5">
    <source>
        <dbReference type="Google" id="ProtNLM"/>
    </source>
</evidence>
<feature type="transmembrane region" description="Helical" evidence="2">
    <location>
        <begin position="47"/>
        <end position="66"/>
    </location>
</feature>
<protein>
    <recommendedName>
        <fullName evidence="5">DoxX protein</fullName>
    </recommendedName>
</protein>
<evidence type="ECO:0000313" key="3">
    <source>
        <dbReference type="EMBL" id="GGB23541.1"/>
    </source>
</evidence>
<sequence>MTEIATTGTRGMSNMDPAARTDGSDETSSDEKSCIPPTTAPRTIARLALAAAMVFAGLSHLFWARNDFRAQVPTSLTESLPIDEDGVVMASGGVEIALGAGLALLRRDRVTVGRLLALFFVAVFPGNIAQYVNRRSAFTLDTDRKRFVRLLFQPLLVAWAPWSTAVPRKK</sequence>
<evidence type="ECO:0000256" key="2">
    <source>
        <dbReference type="SAM" id="Phobius"/>
    </source>
</evidence>
<accession>A0A916SYY3</accession>
<feature type="transmembrane region" description="Helical" evidence="2">
    <location>
        <begin position="86"/>
        <end position="105"/>
    </location>
</feature>
<gene>
    <name evidence="3" type="ORF">GCM10011489_09760</name>
</gene>
<dbReference type="Proteomes" id="UP000621454">
    <property type="component" value="Unassembled WGS sequence"/>
</dbReference>
<reference evidence="3" key="2">
    <citation type="submission" date="2020-09" db="EMBL/GenBank/DDBJ databases">
        <authorList>
            <person name="Sun Q."/>
            <person name="Zhou Y."/>
        </authorList>
    </citation>
    <scope>NUCLEOTIDE SEQUENCE</scope>
    <source>
        <strain evidence="3">CGMCC 1.12827</strain>
    </source>
</reference>
<feature type="compositionally biased region" description="Polar residues" evidence="1">
    <location>
        <begin position="1"/>
        <end position="12"/>
    </location>
</feature>
<organism evidence="3 4">
    <name type="scientific">Gordonia jinhuaensis</name>
    <dbReference type="NCBI Taxonomy" id="1517702"/>
    <lineage>
        <taxon>Bacteria</taxon>
        <taxon>Bacillati</taxon>
        <taxon>Actinomycetota</taxon>
        <taxon>Actinomycetes</taxon>
        <taxon>Mycobacteriales</taxon>
        <taxon>Gordoniaceae</taxon>
        <taxon>Gordonia</taxon>
    </lineage>
</organism>
<keyword evidence="2" id="KW-0812">Transmembrane</keyword>
<feature type="transmembrane region" description="Helical" evidence="2">
    <location>
        <begin position="112"/>
        <end position="132"/>
    </location>
</feature>
<dbReference type="AlphaFoldDB" id="A0A916SYY3"/>